<dbReference type="Proteomes" id="UP000317036">
    <property type="component" value="Unassembled WGS sequence"/>
</dbReference>
<name>A0A559J9U1_9BACL</name>
<comment type="caution">
    <text evidence="1">The sequence shown here is derived from an EMBL/GenBank/DDBJ whole genome shotgun (WGS) entry which is preliminary data.</text>
</comment>
<evidence type="ECO:0000313" key="2">
    <source>
        <dbReference type="Proteomes" id="UP000317036"/>
    </source>
</evidence>
<dbReference type="AlphaFoldDB" id="A0A559J9U1"/>
<protein>
    <submittedName>
        <fullName evidence="1">Uncharacterized protein</fullName>
    </submittedName>
</protein>
<dbReference type="RefSeq" id="WP_144855372.1">
    <property type="nucleotide sequence ID" value="NZ_VNJI01000126.1"/>
</dbReference>
<reference evidence="1 2" key="1">
    <citation type="submission" date="2019-07" db="EMBL/GenBank/DDBJ databases">
        <authorList>
            <person name="Kim J."/>
        </authorList>
    </citation>
    <scope>NUCLEOTIDE SEQUENCE [LARGE SCALE GENOMIC DNA]</scope>
    <source>
        <strain evidence="1 2">JC52</strain>
    </source>
</reference>
<dbReference type="OrthoDB" id="2659185at2"/>
<evidence type="ECO:0000313" key="1">
    <source>
        <dbReference type="EMBL" id="TVX96617.1"/>
    </source>
</evidence>
<dbReference type="EMBL" id="VNJI01000126">
    <property type="protein sequence ID" value="TVX96617.1"/>
    <property type="molecule type" value="Genomic_DNA"/>
</dbReference>
<organism evidence="1 2">
    <name type="scientific">Paenibacillus cremeus</name>
    <dbReference type="NCBI Taxonomy" id="2163881"/>
    <lineage>
        <taxon>Bacteria</taxon>
        <taxon>Bacillati</taxon>
        <taxon>Bacillota</taxon>
        <taxon>Bacilli</taxon>
        <taxon>Bacillales</taxon>
        <taxon>Paenibacillaceae</taxon>
        <taxon>Paenibacillus</taxon>
    </lineage>
</organism>
<proteinExistence type="predicted"/>
<keyword evidence="2" id="KW-1185">Reference proteome</keyword>
<gene>
    <name evidence="1" type="ORF">FPZ49_35300</name>
</gene>
<accession>A0A559J9U1</accession>
<sequence>MSCEMADRSVVASKSEPMKAGNRLEDKTWMSMRGFFFEALVSFENGESHNLLPLQKREDRGKGDVLRQSL</sequence>